<evidence type="ECO:0000313" key="9">
    <source>
        <dbReference type="Proteomes" id="UP001627284"/>
    </source>
</evidence>
<dbReference type="SUPFAM" id="SSF81901">
    <property type="entry name" value="HCP-like"/>
    <property type="match status" value="1"/>
</dbReference>
<keyword evidence="3" id="KW-0862">Zinc</keyword>
<organism evidence="8 9">
    <name type="scientific">Solanum stoloniferum</name>
    <dbReference type="NCBI Taxonomy" id="62892"/>
    <lineage>
        <taxon>Eukaryota</taxon>
        <taxon>Viridiplantae</taxon>
        <taxon>Streptophyta</taxon>
        <taxon>Embryophyta</taxon>
        <taxon>Tracheophyta</taxon>
        <taxon>Spermatophyta</taxon>
        <taxon>Magnoliopsida</taxon>
        <taxon>eudicotyledons</taxon>
        <taxon>Gunneridae</taxon>
        <taxon>Pentapetalae</taxon>
        <taxon>asterids</taxon>
        <taxon>lamiids</taxon>
        <taxon>Solanales</taxon>
        <taxon>Solanaceae</taxon>
        <taxon>Solanoideae</taxon>
        <taxon>Solaneae</taxon>
        <taxon>Solanum</taxon>
    </lineage>
</organism>
<keyword evidence="2 4" id="KW-0863">Zinc-finger</keyword>
<evidence type="ECO:0000313" key="8">
    <source>
        <dbReference type="EMBL" id="KAL3337401.1"/>
    </source>
</evidence>
<evidence type="ECO:0000256" key="6">
    <source>
        <dbReference type="SAM" id="Phobius"/>
    </source>
</evidence>
<dbReference type="InterPro" id="IPR057136">
    <property type="entry name" value="At2g35280_TPR_dom"/>
</dbReference>
<name>A0ABD2S343_9SOLN</name>
<comment type="caution">
    <text evidence="8">The sequence shown here is derived from an EMBL/GenBank/DDBJ whole genome shotgun (WGS) entry which is preliminary data.</text>
</comment>
<dbReference type="AlphaFoldDB" id="A0ABD2S343"/>
<evidence type="ECO:0000256" key="4">
    <source>
        <dbReference type="PROSITE-ProRule" id="PRU00134"/>
    </source>
</evidence>
<dbReference type="Pfam" id="PF23310">
    <property type="entry name" value="TPR_27"/>
    <property type="match status" value="1"/>
</dbReference>
<evidence type="ECO:0000256" key="3">
    <source>
        <dbReference type="ARBA" id="ARBA00022833"/>
    </source>
</evidence>
<keyword evidence="6" id="KW-0812">Transmembrane</keyword>
<accession>A0ABD2S343</accession>
<dbReference type="EMBL" id="JBJKTR010000017">
    <property type="protein sequence ID" value="KAL3337401.1"/>
    <property type="molecule type" value="Genomic_DNA"/>
</dbReference>
<feature type="domain" description="MYND-type" evidence="7">
    <location>
        <begin position="336"/>
        <end position="378"/>
    </location>
</feature>
<keyword evidence="6" id="KW-0472">Membrane</keyword>
<dbReference type="Gene3D" id="6.10.140.2220">
    <property type="match status" value="1"/>
</dbReference>
<feature type="region of interest" description="Disordered" evidence="5">
    <location>
        <begin position="385"/>
        <end position="411"/>
    </location>
</feature>
<sequence>WCLFVLLYPSFFTLSIFGFVYKGMRTRRGFCNPNPKVNMCIENKIVKRRRNDFSGVGDHRKRSKLSPEVTGHHPDLFDSLPDDLVVSILCKLTSSASSPADFVNVLITCKRLNGLGHHSLVLSKASQKMLTVKAQNWSESAERFLKQCADAGNVEACYTLGMIRFYCLQNRGSGASLMAKAAINSHAPSLYSLAVIQFNGSGGAKNDKDLRAGVALCARAAFLGHIDALRELGHCLQDGYGVKQNIAEGRRFLVQANARELAAVLSMTPSALTAGGWMTWNPLPHHRHGAGSGCPLLSDFGCNVPAPEAHPANQFLTEWFSSKGGVPGSGLRLCSHAGCGRPESRRHEFRRCSVCGTVNYCSRACQALDWKMRHKAECTPVERWIDEDGENDGNGNGDGEIGEEDQNMVES</sequence>
<dbReference type="InterPro" id="IPR036047">
    <property type="entry name" value="F-box-like_dom_sf"/>
</dbReference>
<dbReference type="GO" id="GO:0008270">
    <property type="term" value="F:zinc ion binding"/>
    <property type="evidence" value="ECO:0007669"/>
    <property type="project" value="UniProtKB-KW"/>
</dbReference>
<dbReference type="SUPFAM" id="SSF144232">
    <property type="entry name" value="HIT/MYND zinc finger-like"/>
    <property type="match status" value="1"/>
</dbReference>
<feature type="non-terminal residue" evidence="8">
    <location>
        <position position="1"/>
    </location>
</feature>
<keyword evidence="9" id="KW-1185">Reference proteome</keyword>
<dbReference type="InterPro" id="IPR011990">
    <property type="entry name" value="TPR-like_helical_dom_sf"/>
</dbReference>
<proteinExistence type="predicted"/>
<protein>
    <recommendedName>
        <fullName evidence="7">MYND-type domain-containing protein</fullName>
    </recommendedName>
</protein>
<dbReference type="InterPro" id="IPR002893">
    <property type="entry name" value="Znf_MYND"/>
</dbReference>
<dbReference type="SUPFAM" id="SSF81383">
    <property type="entry name" value="F-box domain"/>
    <property type="match status" value="1"/>
</dbReference>
<dbReference type="Pfam" id="PF01753">
    <property type="entry name" value="zf-MYND"/>
    <property type="match status" value="1"/>
</dbReference>
<dbReference type="InterPro" id="IPR044508">
    <property type="entry name" value="At5g50450/At1g67340-like"/>
</dbReference>
<reference evidence="8 9" key="1">
    <citation type="submission" date="2024-05" db="EMBL/GenBank/DDBJ databases">
        <title>De novo assembly of an allotetraploid wild potato.</title>
        <authorList>
            <person name="Hosaka A.J."/>
        </authorList>
    </citation>
    <scope>NUCLEOTIDE SEQUENCE [LARGE SCALE GENOMIC DNA]</scope>
    <source>
        <tissue evidence="8">Young leaves</tissue>
    </source>
</reference>
<dbReference type="FunFam" id="6.10.140.2220:FF:000033">
    <property type="entry name" value="Predicted protein"/>
    <property type="match status" value="1"/>
</dbReference>
<evidence type="ECO:0000256" key="1">
    <source>
        <dbReference type="ARBA" id="ARBA00022723"/>
    </source>
</evidence>
<dbReference type="PANTHER" id="PTHR46758:SF2">
    <property type="entry name" value="OJ1485_B09.11 PROTEIN"/>
    <property type="match status" value="1"/>
</dbReference>
<dbReference type="Gene3D" id="1.25.40.10">
    <property type="entry name" value="Tetratricopeptide repeat domain"/>
    <property type="match status" value="1"/>
</dbReference>
<keyword evidence="6" id="KW-1133">Transmembrane helix</keyword>
<evidence type="ECO:0000256" key="2">
    <source>
        <dbReference type="ARBA" id="ARBA00022771"/>
    </source>
</evidence>
<feature type="transmembrane region" description="Helical" evidence="6">
    <location>
        <begin position="6"/>
        <end position="24"/>
    </location>
</feature>
<evidence type="ECO:0000256" key="5">
    <source>
        <dbReference type="SAM" id="MobiDB-lite"/>
    </source>
</evidence>
<dbReference type="Proteomes" id="UP001627284">
    <property type="component" value="Unassembled WGS sequence"/>
</dbReference>
<dbReference type="PANTHER" id="PTHR46758">
    <property type="entry name" value="MYND DOMAIN-CONTAINING"/>
    <property type="match status" value="1"/>
</dbReference>
<evidence type="ECO:0000259" key="7">
    <source>
        <dbReference type="PROSITE" id="PS50865"/>
    </source>
</evidence>
<keyword evidence="1" id="KW-0479">Metal-binding</keyword>
<dbReference type="PROSITE" id="PS50865">
    <property type="entry name" value="ZF_MYND_2"/>
    <property type="match status" value="1"/>
</dbReference>
<gene>
    <name evidence="8" type="ORF">AABB24_029850</name>
</gene>
<feature type="compositionally biased region" description="Acidic residues" evidence="5">
    <location>
        <begin position="400"/>
        <end position="411"/>
    </location>
</feature>